<organism evidence="2">
    <name type="scientific">Anopheles braziliensis</name>
    <dbReference type="NCBI Taxonomy" id="58242"/>
    <lineage>
        <taxon>Eukaryota</taxon>
        <taxon>Metazoa</taxon>
        <taxon>Ecdysozoa</taxon>
        <taxon>Arthropoda</taxon>
        <taxon>Hexapoda</taxon>
        <taxon>Insecta</taxon>
        <taxon>Pterygota</taxon>
        <taxon>Neoptera</taxon>
        <taxon>Endopterygota</taxon>
        <taxon>Diptera</taxon>
        <taxon>Nematocera</taxon>
        <taxon>Culicoidea</taxon>
        <taxon>Culicidae</taxon>
        <taxon>Anophelinae</taxon>
        <taxon>Anopheles</taxon>
    </lineage>
</organism>
<name>A0A2M3ZPZ5_9DIPT</name>
<dbReference type="AlphaFoldDB" id="A0A2M3ZPZ5"/>
<accession>A0A2M3ZPZ5</accession>
<dbReference type="EMBL" id="GGFM01009858">
    <property type="protein sequence ID" value="MBW30609.1"/>
    <property type="molecule type" value="Transcribed_RNA"/>
</dbReference>
<proteinExistence type="predicted"/>
<feature type="region of interest" description="Disordered" evidence="1">
    <location>
        <begin position="46"/>
        <end position="67"/>
    </location>
</feature>
<sequence length="102" mass="11690">MLLLLLLLMHTTALLNKSKHTASKGFSQRASEHGCGFFFADKKHTNKTGRTIPRDDTHPADQSRTRQDTKRVCRFVWARVQRHSLSRVQGRRRSTRCVSASV</sequence>
<evidence type="ECO:0000313" key="2">
    <source>
        <dbReference type="EMBL" id="MBW30609.1"/>
    </source>
</evidence>
<evidence type="ECO:0000256" key="1">
    <source>
        <dbReference type="SAM" id="MobiDB-lite"/>
    </source>
</evidence>
<protein>
    <submittedName>
        <fullName evidence="2">Putative secreted peptide</fullName>
    </submittedName>
</protein>
<feature type="compositionally biased region" description="Basic and acidic residues" evidence="1">
    <location>
        <begin position="52"/>
        <end position="67"/>
    </location>
</feature>
<reference evidence="2" key="1">
    <citation type="submission" date="2018-01" db="EMBL/GenBank/DDBJ databases">
        <title>An insight into the sialome of Amazonian anophelines.</title>
        <authorList>
            <person name="Ribeiro J.M."/>
            <person name="Scarpassa V."/>
            <person name="Calvo E."/>
        </authorList>
    </citation>
    <scope>NUCLEOTIDE SEQUENCE</scope>
    <source>
        <tissue evidence="2">Salivary glands</tissue>
    </source>
</reference>